<feature type="compositionally biased region" description="Low complexity" evidence="1">
    <location>
        <begin position="128"/>
        <end position="142"/>
    </location>
</feature>
<evidence type="ECO:0000313" key="2">
    <source>
        <dbReference type="EMBL" id="KAK2082626.1"/>
    </source>
</evidence>
<dbReference type="InterPro" id="IPR051413">
    <property type="entry name" value="K/Na_HCN_channel"/>
</dbReference>
<keyword evidence="3" id="KW-1185">Reference proteome</keyword>
<dbReference type="PANTHER" id="PTHR45689:SF11">
    <property type="entry name" value="POTASSIUM_SODIUM HYPERPOLARIZATION-ACTIVATED CYCLIC NUCLEOTIDE-GATED CHANNEL 2"/>
    <property type="match status" value="1"/>
</dbReference>
<evidence type="ECO:0000256" key="1">
    <source>
        <dbReference type="SAM" id="MobiDB-lite"/>
    </source>
</evidence>
<sequence>MDNFNEYPMMWHASKMVAIDSLDCIGKKNSILLHKVQHDLNSGVFNNQENAIIQEIVKYDRKMVQQAELGQPVGLFPPPPPPQVTSDISRLQQALALSFCPQVVRPLVGPLALGSTRLVRHPPPTPAPSAASPGPLHPASSPDVPTSSRAPRTSPYGSSPAVPLAGPALSARHLSRASLLLSASQP</sequence>
<feature type="region of interest" description="Disordered" evidence="1">
    <location>
        <begin position="119"/>
        <end position="167"/>
    </location>
</feature>
<accession>A0ABQ9TD25</accession>
<proteinExistence type="predicted"/>
<dbReference type="PANTHER" id="PTHR45689">
    <property type="entry name" value="I[[H]] CHANNEL, ISOFORM E"/>
    <property type="match status" value="1"/>
</dbReference>
<dbReference type="EMBL" id="JASSZA010000026">
    <property type="protein sequence ID" value="KAK2082626.1"/>
    <property type="molecule type" value="Genomic_DNA"/>
</dbReference>
<organism evidence="2 3">
    <name type="scientific">Saguinus oedipus</name>
    <name type="common">Cotton-top tamarin</name>
    <name type="synonym">Oedipomidas oedipus</name>
    <dbReference type="NCBI Taxonomy" id="9490"/>
    <lineage>
        <taxon>Eukaryota</taxon>
        <taxon>Metazoa</taxon>
        <taxon>Chordata</taxon>
        <taxon>Craniata</taxon>
        <taxon>Vertebrata</taxon>
        <taxon>Euteleostomi</taxon>
        <taxon>Mammalia</taxon>
        <taxon>Eutheria</taxon>
        <taxon>Euarchontoglires</taxon>
        <taxon>Primates</taxon>
        <taxon>Haplorrhini</taxon>
        <taxon>Platyrrhini</taxon>
        <taxon>Cebidae</taxon>
        <taxon>Callitrichinae</taxon>
        <taxon>Saguinus</taxon>
    </lineage>
</organism>
<name>A0ABQ9TD25_SAGOE</name>
<comment type="caution">
    <text evidence="2">The sequence shown here is derived from an EMBL/GenBank/DDBJ whole genome shotgun (WGS) entry which is preliminary data.</text>
</comment>
<gene>
    <name evidence="2" type="primary">HCN2_2</name>
    <name evidence="2" type="ORF">P7K49_040007</name>
</gene>
<reference evidence="2 3" key="1">
    <citation type="submission" date="2023-05" db="EMBL/GenBank/DDBJ databases">
        <title>B98-5 Cell Line De Novo Hybrid Assembly: An Optical Mapping Approach.</title>
        <authorList>
            <person name="Kananen K."/>
            <person name="Auerbach J.A."/>
            <person name="Kautto E."/>
            <person name="Blachly J.S."/>
        </authorList>
    </citation>
    <scope>NUCLEOTIDE SEQUENCE [LARGE SCALE GENOMIC DNA]</scope>
    <source>
        <strain evidence="2">B95-8</strain>
        <tissue evidence="2">Cell line</tissue>
    </source>
</reference>
<dbReference type="Proteomes" id="UP001266305">
    <property type="component" value="Unassembled WGS sequence"/>
</dbReference>
<protein>
    <submittedName>
        <fullName evidence="2">Potassium/sodium hyperpolarization-activated cyclic nucleotide-gated channel 2</fullName>
    </submittedName>
</protein>
<evidence type="ECO:0000313" key="3">
    <source>
        <dbReference type="Proteomes" id="UP001266305"/>
    </source>
</evidence>
<feature type="compositionally biased region" description="Polar residues" evidence="1">
    <location>
        <begin position="143"/>
        <end position="157"/>
    </location>
</feature>